<dbReference type="PANTHER" id="PTHR43941:SF1">
    <property type="entry name" value="STRUCTURAL MAINTENANCE OF CHROMOSOMES PROTEIN 2"/>
    <property type="match status" value="1"/>
</dbReference>
<dbReference type="Proteomes" id="UP000235786">
    <property type="component" value="Unassembled WGS sequence"/>
</dbReference>
<evidence type="ECO:0000256" key="1">
    <source>
        <dbReference type="SAM" id="Coils"/>
    </source>
</evidence>
<proteinExistence type="predicted"/>
<feature type="compositionally biased region" description="Basic residues" evidence="2">
    <location>
        <begin position="771"/>
        <end position="783"/>
    </location>
</feature>
<evidence type="ECO:0000313" key="3">
    <source>
        <dbReference type="EMBL" id="PMD42019.1"/>
    </source>
</evidence>
<gene>
    <name evidence="3" type="ORF">L207DRAFT_510330</name>
</gene>
<dbReference type="AlphaFoldDB" id="A0A2J6RU28"/>
<feature type="region of interest" description="Disordered" evidence="2">
    <location>
        <begin position="767"/>
        <end position="803"/>
    </location>
</feature>
<sequence>MAGTDFYERIINDERPIAVRRKRRSSVGPSLQSRSNPQSAVSRPHGISTPPATPKRSKKRVRFSDPGPEIIDTESASSGLTPFIQRTSLSSTPTSKRRHSTPATLWNRADYDTSPISGTLQFAPLRQVLDGRVKRRLKRNRLSEEINTIEWDKRKEARERRSEVERLRNELAAKDLEVQSMRDEQDIASQIEGESGGSIITNTTLSAKVQELEQEIVQLKAELQRKESDTEDDPNWTMAARDPFDFDDNDDDNMITNYDEDFTMNDEMITTPTRLNTSFPSPPSTMPNTPFKSVSSMNAGIQASLPMPDPENEALKAQLQSLQSEMAKLTAAIAFNDDNETRLAQKLSDFIPTNESRDHTSLDSALDTVLTQLALSQSHELESSTAFSALSNEITSLGFSSSSGPEQVLETIASQFRQARLDLEYLTPGENPEGFENEKLLEMLVSRIKVLVQKVNERDDTIDQYHEQEVLLRQQIDTRVTVMEEMRKEISLANSTCGDLRNEIQEKEVSNERLKVALEGYRTEVSGLEKLIERIEAEGREAAKALDQRIASAQEEHDTLKADNEAKSILLSELEQRLTSALHSASELEAQLASLTTSHSSTLAEKENSISHLQSLAQTREKEHGDALALRDARVSELREEIQRVNTSLKNAHEEILNLRKENKELVAEIEGEKARGKLEVQHMWDQILRVMQQMGEGYLQNMRDQIARVMQQTGEGHLGGEVSVLGRSREENEENDGRRGSLIEGGPIQVQDLGLGVVREAPRMMDGGLARRRSGNGKKRRRYDSGLGFLEEEDEGILTPDV</sequence>
<keyword evidence="4" id="KW-1185">Reference proteome</keyword>
<feature type="compositionally biased region" description="Polar residues" evidence="2">
    <location>
        <begin position="27"/>
        <end position="41"/>
    </location>
</feature>
<dbReference type="PANTHER" id="PTHR43941">
    <property type="entry name" value="STRUCTURAL MAINTENANCE OF CHROMOSOMES PROTEIN 2"/>
    <property type="match status" value="1"/>
</dbReference>
<organism evidence="3 4">
    <name type="scientific">Hyaloscypha variabilis (strain UAMH 11265 / GT02V1 / F)</name>
    <name type="common">Meliniomyces variabilis</name>
    <dbReference type="NCBI Taxonomy" id="1149755"/>
    <lineage>
        <taxon>Eukaryota</taxon>
        <taxon>Fungi</taxon>
        <taxon>Dikarya</taxon>
        <taxon>Ascomycota</taxon>
        <taxon>Pezizomycotina</taxon>
        <taxon>Leotiomycetes</taxon>
        <taxon>Helotiales</taxon>
        <taxon>Hyaloscyphaceae</taxon>
        <taxon>Hyaloscypha</taxon>
        <taxon>Hyaloscypha variabilis</taxon>
    </lineage>
</organism>
<evidence type="ECO:0000313" key="4">
    <source>
        <dbReference type="Proteomes" id="UP000235786"/>
    </source>
</evidence>
<protein>
    <submittedName>
        <fullName evidence="3">Uncharacterized protein</fullName>
    </submittedName>
</protein>
<dbReference type="STRING" id="1149755.A0A2J6RU28"/>
<reference evidence="3 4" key="1">
    <citation type="submission" date="2016-04" db="EMBL/GenBank/DDBJ databases">
        <title>A degradative enzymes factory behind the ericoid mycorrhizal symbiosis.</title>
        <authorList>
            <consortium name="DOE Joint Genome Institute"/>
            <person name="Martino E."/>
            <person name="Morin E."/>
            <person name="Grelet G."/>
            <person name="Kuo A."/>
            <person name="Kohler A."/>
            <person name="Daghino S."/>
            <person name="Barry K."/>
            <person name="Choi C."/>
            <person name="Cichocki N."/>
            <person name="Clum A."/>
            <person name="Copeland A."/>
            <person name="Hainaut M."/>
            <person name="Haridas S."/>
            <person name="Labutti K."/>
            <person name="Lindquist E."/>
            <person name="Lipzen A."/>
            <person name="Khouja H.-R."/>
            <person name="Murat C."/>
            <person name="Ohm R."/>
            <person name="Olson A."/>
            <person name="Spatafora J."/>
            <person name="Veneault-Fourrey C."/>
            <person name="Henrissat B."/>
            <person name="Grigoriev I."/>
            <person name="Martin F."/>
            <person name="Perotto S."/>
        </authorList>
    </citation>
    <scope>NUCLEOTIDE SEQUENCE [LARGE SCALE GENOMIC DNA]</scope>
    <source>
        <strain evidence="3 4">F</strain>
    </source>
</reference>
<evidence type="ECO:0000256" key="2">
    <source>
        <dbReference type="SAM" id="MobiDB-lite"/>
    </source>
</evidence>
<dbReference type="OrthoDB" id="3532430at2759"/>
<feature type="compositionally biased region" description="Polar residues" evidence="2">
    <location>
        <begin position="74"/>
        <end position="94"/>
    </location>
</feature>
<dbReference type="EMBL" id="KZ613943">
    <property type="protein sequence ID" value="PMD42019.1"/>
    <property type="molecule type" value="Genomic_DNA"/>
</dbReference>
<name>A0A2J6RU28_HYAVF</name>
<feature type="region of interest" description="Disordered" evidence="2">
    <location>
        <begin position="19"/>
        <end position="101"/>
    </location>
</feature>
<accession>A0A2J6RU28</accession>
<keyword evidence="1" id="KW-0175">Coiled coil</keyword>
<feature type="coiled-coil region" evidence="1">
    <location>
        <begin position="483"/>
        <end position="591"/>
    </location>
</feature>
<feature type="coiled-coil region" evidence="1">
    <location>
        <begin position="635"/>
        <end position="676"/>
    </location>
</feature>
<feature type="region of interest" description="Disordered" evidence="2">
    <location>
        <begin position="224"/>
        <end position="251"/>
    </location>
</feature>